<evidence type="ECO:0000259" key="4">
    <source>
        <dbReference type="PROSITE" id="PS50932"/>
    </source>
</evidence>
<dbReference type="PROSITE" id="PS50932">
    <property type="entry name" value="HTH_LACI_2"/>
    <property type="match status" value="1"/>
</dbReference>
<dbReference type="InterPro" id="IPR046335">
    <property type="entry name" value="LacI/GalR-like_sensor"/>
</dbReference>
<evidence type="ECO:0000256" key="3">
    <source>
        <dbReference type="ARBA" id="ARBA00023163"/>
    </source>
</evidence>
<evidence type="ECO:0000256" key="2">
    <source>
        <dbReference type="ARBA" id="ARBA00023125"/>
    </source>
</evidence>
<dbReference type="InterPro" id="IPR000843">
    <property type="entry name" value="HTH_LacI"/>
</dbReference>
<organism evidence="5 6">
    <name type="scientific">Pantoea rodasii</name>
    <dbReference type="NCBI Taxonomy" id="1076549"/>
    <lineage>
        <taxon>Bacteria</taxon>
        <taxon>Pseudomonadati</taxon>
        <taxon>Pseudomonadota</taxon>
        <taxon>Gammaproteobacteria</taxon>
        <taxon>Enterobacterales</taxon>
        <taxon>Erwiniaceae</taxon>
        <taxon>Pantoea</taxon>
    </lineage>
</organism>
<dbReference type="CDD" id="cd01392">
    <property type="entry name" value="HTH_LacI"/>
    <property type="match status" value="1"/>
</dbReference>
<dbReference type="EMBL" id="JTJJ01000047">
    <property type="protein sequence ID" value="KHJ67519.1"/>
    <property type="molecule type" value="Genomic_DNA"/>
</dbReference>
<name>A0A0B1R4H0_9GAMM</name>
<dbReference type="GO" id="GO:0000976">
    <property type="term" value="F:transcription cis-regulatory region binding"/>
    <property type="evidence" value="ECO:0007669"/>
    <property type="project" value="TreeGrafter"/>
</dbReference>
<dbReference type="RefSeq" id="WP_039332063.1">
    <property type="nucleotide sequence ID" value="NZ_JTJJ01000047.1"/>
</dbReference>
<keyword evidence="1" id="KW-0805">Transcription regulation</keyword>
<dbReference type="InterPro" id="IPR028082">
    <property type="entry name" value="Peripla_BP_I"/>
</dbReference>
<dbReference type="Proteomes" id="UP000030853">
    <property type="component" value="Unassembled WGS sequence"/>
</dbReference>
<protein>
    <submittedName>
        <fullName evidence="5">LacI family transcriptional regulator</fullName>
    </submittedName>
</protein>
<evidence type="ECO:0000256" key="1">
    <source>
        <dbReference type="ARBA" id="ARBA00023015"/>
    </source>
</evidence>
<reference evidence="5 6" key="1">
    <citation type="submission" date="2014-11" db="EMBL/GenBank/DDBJ databases">
        <title>Genome sequencing of Pantoea rodasii ND03.</title>
        <authorList>
            <person name="Muhamad Yunos N.Y."/>
            <person name="Chan K.-G."/>
        </authorList>
    </citation>
    <scope>NUCLEOTIDE SEQUENCE [LARGE SCALE GENOMIC DNA]</scope>
    <source>
        <strain evidence="5 6">ND03</strain>
    </source>
</reference>
<comment type="caution">
    <text evidence="5">The sequence shown here is derived from an EMBL/GenBank/DDBJ whole genome shotgun (WGS) entry which is preliminary data.</text>
</comment>
<dbReference type="Gene3D" id="3.40.50.2300">
    <property type="match status" value="2"/>
</dbReference>
<evidence type="ECO:0000313" key="6">
    <source>
        <dbReference type="Proteomes" id="UP000030853"/>
    </source>
</evidence>
<sequence>MKTRPPRATISDVARTAKTGKTSVSRYLNGEVNVLSPDLKARIEQAIADLDYRPSQMARGLKRGRTRLIGLIIADITNPYSVDVLSGIEAACRAQGFTLLMCNTNNEVDREQYYLQLLSSYQVEGIVVNAVGMHEEVLKRLQQSMLPMVLIDRKIPDFACDVVGLNNPEASHIATQHLLDNGYDALLFLSEPLGSVNTRRERLAAFHHTCKTRAHVLAENAEVPLHQPEQMESVLRAFQQRHQEKRCAVIAANGALTLQVARALQRLELRWGETIGLLGFDELEWAALAGVGITTLKQPTWQIGYAALEQVIARIDGNDQPISEQVFSGELIVRGSSQPLR</sequence>
<dbReference type="PANTHER" id="PTHR30146">
    <property type="entry name" value="LACI-RELATED TRANSCRIPTIONAL REPRESSOR"/>
    <property type="match status" value="1"/>
</dbReference>
<evidence type="ECO:0000313" key="5">
    <source>
        <dbReference type="EMBL" id="KHJ67519.1"/>
    </source>
</evidence>
<keyword evidence="2" id="KW-0238">DNA-binding</keyword>
<dbReference type="SUPFAM" id="SSF53822">
    <property type="entry name" value="Periplasmic binding protein-like I"/>
    <property type="match status" value="1"/>
</dbReference>
<accession>A0A0B1R4H0</accession>
<dbReference type="InterPro" id="IPR010982">
    <property type="entry name" value="Lambda_DNA-bd_dom_sf"/>
</dbReference>
<dbReference type="Pfam" id="PF13377">
    <property type="entry name" value="Peripla_BP_3"/>
    <property type="match status" value="1"/>
</dbReference>
<dbReference type="Pfam" id="PF00356">
    <property type="entry name" value="LacI"/>
    <property type="match status" value="1"/>
</dbReference>
<dbReference type="CDD" id="cd06283">
    <property type="entry name" value="PBP1_RegR_EndR_KdgR-like"/>
    <property type="match status" value="1"/>
</dbReference>
<dbReference type="GO" id="GO:0003700">
    <property type="term" value="F:DNA-binding transcription factor activity"/>
    <property type="evidence" value="ECO:0007669"/>
    <property type="project" value="TreeGrafter"/>
</dbReference>
<dbReference type="SMART" id="SM00354">
    <property type="entry name" value="HTH_LACI"/>
    <property type="match status" value="1"/>
</dbReference>
<gene>
    <name evidence="5" type="ORF">QU24_13830</name>
</gene>
<dbReference type="Gene3D" id="1.10.260.40">
    <property type="entry name" value="lambda repressor-like DNA-binding domains"/>
    <property type="match status" value="1"/>
</dbReference>
<dbReference type="SUPFAM" id="SSF47413">
    <property type="entry name" value="lambda repressor-like DNA-binding domains"/>
    <property type="match status" value="1"/>
</dbReference>
<proteinExistence type="predicted"/>
<feature type="domain" description="HTH lacI-type" evidence="4">
    <location>
        <begin position="8"/>
        <end position="63"/>
    </location>
</feature>
<dbReference type="PANTHER" id="PTHR30146:SF145">
    <property type="entry name" value="RIBOSE OPERON REPRESSOR"/>
    <property type="match status" value="1"/>
</dbReference>
<dbReference type="AlphaFoldDB" id="A0A0B1R4H0"/>
<keyword evidence="3" id="KW-0804">Transcription</keyword>